<protein>
    <submittedName>
        <fullName evidence="1">Uncharacterized protein</fullName>
    </submittedName>
</protein>
<dbReference type="Proteomes" id="UP001320706">
    <property type="component" value="Unassembled WGS sequence"/>
</dbReference>
<comment type="caution">
    <text evidence="1">The sequence shown here is derived from an EMBL/GenBank/DDBJ whole genome shotgun (WGS) entry which is preliminary data.</text>
</comment>
<dbReference type="EMBL" id="JAMKPW020000043">
    <property type="protein sequence ID" value="KAK8194368.1"/>
    <property type="molecule type" value="Genomic_DNA"/>
</dbReference>
<accession>A0ACC3S3T3</accession>
<evidence type="ECO:0000313" key="1">
    <source>
        <dbReference type="EMBL" id="KAK8194368.1"/>
    </source>
</evidence>
<gene>
    <name evidence="1" type="ORF">M8818_007558</name>
</gene>
<organism evidence="1 2">
    <name type="scientific">Zalaria obscura</name>
    <dbReference type="NCBI Taxonomy" id="2024903"/>
    <lineage>
        <taxon>Eukaryota</taxon>
        <taxon>Fungi</taxon>
        <taxon>Dikarya</taxon>
        <taxon>Ascomycota</taxon>
        <taxon>Pezizomycotina</taxon>
        <taxon>Dothideomycetes</taxon>
        <taxon>Dothideomycetidae</taxon>
        <taxon>Dothideales</taxon>
        <taxon>Zalariaceae</taxon>
        <taxon>Zalaria</taxon>
    </lineage>
</organism>
<keyword evidence="2" id="KW-1185">Reference proteome</keyword>
<name>A0ACC3S3T3_9PEZI</name>
<proteinExistence type="predicted"/>
<sequence length="466" mass="50567">MKVEVPSLSSDAAVSAWDYHAFVWPTLEFLLFIASIVIILRRLHISRDALGPARNTRQATVERQTNVTVFIVLALASLGVVGFFKTFHLLKSYHDFTRAPIITAQKVLKEMPNSLTFAQNLLYIYVLLAPISASRGSSSNIWHPQVEILFMAALAEVACLGSILFIPNAAHLPVLVLASASLPIMVALLSAFLPQQFLTRYKDAAALRIAHQSLFTWLTGLSLILNIISGWTAIRVNLPERKRFPTLHRFFHPNEPQPSQFYRAMVSVENVLWALSDHPAISAIGWDVLLSMVSLCAWTVAGSVSAEGILRCTLAPWWVGDDVKPTKRSAKRVSSTPAPEPETKRARGRSASRGRPTTKGKSPAVPRSTSRGKAPAKGKSPARSRSRSVSAAPRRRKSARLTPEPEAERGFVPSAAVREQARHLAQAAVGDDTAAGHAESAALTLGLFFFGGLGAASAAVFGSETT</sequence>
<evidence type="ECO:0000313" key="2">
    <source>
        <dbReference type="Proteomes" id="UP001320706"/>
    </source>
</evidence>
<reference evidence="1" key="1">
    <citation type="submission" date="2024-02" db="EMBL/GenBank/DDBJ databases">
        <title>Metagenome Assembled Genome of Zalaria obscura JY119.</title>
        <authorList>
            <person name="Vighnesh L."/>
            <person name="Jagadeeshwari U."/>
            <person name="Venkata Ramana C."/>
            <person name="Sasikala C."/>
        </authorList>
    </citation>
    <scope>NUCLEOTIDE SEQUENCE</scope>
    <source>
        <strain evidence="1">JY119</strain>
    </source>
</reference>